<dbReference type="GO" id="GO:0004518">
    <property type="term" value="F:nuclease activity"/>
    <property type="evidence" value="ECO:0007669"/>
    <property type="project" value="InterPro"/>
</dbReference>
<dbReference type="GO" id="GO:0003723">
    <property type="term" value="F:RNA binding"/>
    <property type="evidence" value="ECO:0007669"/>
    <property type="project" value="TreeGrafter"/>
</dbReference>
<dbReference type="Gene3D" id="3.40.50.300">
    <property type="entry name" value="P-loop containing nucleotide triphosphate hydrolases"/>
    <property type="match status" value="2"/>
</dbReference>
<dbReference type="CDD" id="cd18791">
    <property type="entry name" value="SF2_C_RHA"/>
    <property type="match status" value="1"/>
</dbReference>
<accession>W2JWS4</accession>
<dbReference type="InterPro" id="IPR011545">
    <property type="entry name" value="DEAD/DEAH_box_helicase_dom"/>
</dbReference>
<dbReference type="Proteomes" id="UP000054423">
    <property type="component" value="Unassembled WGS sequence"/>
</dbReference>
<dbReference type="Pfam" id="PF00271">
    <property type="entry name" value="Helicase_C"/>
    <property type="match status" value="1"/>
</dbReference>
<gene>
    <name evidence="6" type="ORF">L917_21736</name>
</gene>
<dbReference type="Pfam" id="PF00270">
    <property type="entry name" value="DEAD"/>
    <property type="match status" value="1"/>
</dbReference>
<dbReference type="PANTHER" id="PTHR18934">
    <property type="entry name" value="ATP-DEPENDENT RNA HELICASE"/>
    <property type="match status" value="1"/>
</dbReference>
<dbReference type="CDD" id="cd17917">
    <property type="entry name" value="DEXHc_RHA-like"/>
    <property type="match status" value="1"/>
</dbReference>
<evidence type="ECO:0000256" key="1">
    <source>
        <dbReference type="ARBA" id="ARBA00022741"/>
    </source>
</evidence>
<dbReference type="OrthoDB" id="66977at2759"/>
<feature type="region of interest" description="Disordered" evidence="3">
    <location>
        <begin position="509"/>
        <end position="560"/>
    </location>
</feature>
<dbReference type="AlphaFoldDB" id="W2JWS4"/>
<keyword evidence="2" id="KW-0067">ATP-binding</keyword>
<dbReference type="InterPro" id="IPR027417">
    <property type="entry name" value="P-loop_NTPase"/>
</dbReference>
<sequence>MTLLQINGRFPFAPEKLRGVLKKHGIKVKTATQEADDELGNLGRNGKAFAVLAEESDFLAMSGVRYIPFRELSFYQYSQNLEQMRIRVRVFSSEMVAASLGLAVDQLVDLALLCGNDFTPLEDNEFHMATMLNFPMYGCNPILSQIEAQKKEFLRALFEIYRFYGHAAAFLNKFPMRIEPNLPPNKLELYKKMIDSYSFPLMAIDILETKGHKLNQRFDALASVSGLKDKSLDELQAPVRHLSYLVLDTPVVKEETVRGCVEVHVVPLESLDPLISVPIQSRSGKAVGRTFRSLVFVFLYGDSSGRTRRDRTCLKNRSLPDDKLLELLLLTSLISFTVDSSDPKSTDLELTVFDERLLSMEIYAAVGGYLETLKQLHHLRLLLGSKLPPNSGCSTYFSGEVFLKVCHTLMQSTRSSSTAGKSTKSASGLSCRAVESAISKFAEISDRKRFWSHYTNIRGAMQRMKELVALPSGVARANVASKSAATAALENTMRSNGYISVDGFDLRPPDATPPLPLSSPSHLQTSVNARSVRGLMTSKPTERTSTDDAVESEPEPSTSVSLKGMMQTLPVFDHREEILKNVAINQLTIIQGETGCGKSTSVPQFFYNAWARAKASFERPVNIYVTQPRRIAAIELTNTVARMREGNAFDEVGQVGQVVGYRIGQKHVTSSKTKITYVTTGYMVERIIHDPEALTKITHLVLDEVHERSMDVDLLLLLLKLKFKNHPQVRVVIMSATMDAKLLIHYLANALAARLVNRKPLCVGSKLYPVEDIYLDKLSDHFPGLSQRGQQDLVLMKDQFKRLSKPQHMTNSKLARKSIMNIHDNQLKLIKEMVRCLIREQTQQIESQSQCILIFLPGIEVSTNLLHSEIELGDQREAFKLLGVKSTKIVLSTNIAENSVTIPDVTHVINCAVEKQIELSSVKKLHAEVLKANWCSKDSSIQRSGRAGRVMPGKAFHLFTKAFHGSCMAQYTTPELLRKPLDRVILQFTGRLSEFKVPSSLLRGALDAPDLSHIDNAYRLLASFDAIDSEDEKDSRLTRFGSFVCHLPLSLQLCRLLMTGVYTVQDNTDQVESCPLLLHTVILVSILSTPDLFIMLSFYHIRSAQTYLKEMKKNLQAKLKLDGGMWSEPLSIWLFYMETMSDQQINIKSNLRGIFHKFAISSRRYQTLNYLISDLCQRLISLSQTPEFSQLIYAKGREVLSKLETYASTQRVDKKLLKFARDTVSGKRDECVVFGS</sequence>
<dbReference type="Gene3D" id="1.20.120.1080">
    <property type="match status" value="1"/>
</dbReference>
<dbReference type="InterPro" id="IPR014001">
    <property type="entry name" value="Helicase_ATP-bd"/>
</dbReference>
<evidence type="ECO:0008006" key="7">
    <source>
        <dbReference type="Google" id="ProtNLM"/>
    </source>
</evidence>
<protein>
    <recommendedName>
        <fullName evidence="7">Helicase ATP-binding domain-containing protein</fullName>
    </recommendedName>
</protein>
<dbReference type="VEuPathDB" id="FungiDB:PPTG_23121"/>
<dbReference type="SUPFAM" id="SSF52540">
    <property type="entry name" value="P-loop containing nucleoside triphosphate hydrolases"/>
    <property type="match status" value="1"/>
</dbReference>
<dbReference type="GO" id="GO:0005524">
    <property type="term" value="F:ATP binding"/>
    <property type="evidence" value="ECO:0007669"/>
    <property type="project" value="UniProtKB-KW"/>
</dbReference>
<dbReference type="GO" id="GO:0004386">
    <property type="term" value="F:helicase activity"/>
    <property type="evidence" value="ECO:0007669"/>
    <property type="project" value="TreeGrafter"/>
</dbReference>
<dbReference type="SMART" id="SM00490">
    <property type="entry name" value="HELICc"/>
    <property type="match status" value="1"/>
</dbReference>
<feature type="domain" description="Helicase ATP-binding" evidence="4">
    <location>
        <begin position="579"/>
        <end position="756"/>
    </location>
</feature>
<keyword evidence="1" id="KW-0547">Nucleotide-binding</keyword>
<dbReference type="InterPro" id="IPR029060">
    <property type="entry name" value="PIN-like_dom_sf"/>
</dbReference>
<organism evidence="6">
    <name type="scientific">Phytophthora nicotianae</name>
    <name type="common">Potato buckeye rot agent</name>
    <name type="synonym">Phytophthora parasitica</name>
    <dbReference type="NCBI Taxonomy" id="4792"/>
    <lineage>
        <taxon>Eukaryota</taxon>
        <taxon>Sar</taxon>
        <taxon>Stramenopiles</taxon>
        <taxon>Oomycota</taxon>
        <taxon>Peronosporomycetes</taxon>
        <taxon>Peronosporales</taxon>
        <taxon>Peronosporaceae</taxon>
        <taxon>Phytophthora</taxon>
    </lineage>
</organism>
<evidence type="ECO:0000256" key="3">
    <source>
        <dbReference type="SAM" id="MobiDB-lite"/>
    </source>
</evidence>
<dbReference type="SUPFAM" id="SSF88723">
    <property type="entry name" value="PIN domain-like"/>
    <property type="match status" value="1"/>
</dbReference>
<dbReference type="EMBL" id="KI683795">
    <property type="protein sequence ID" value="ETL77323.1"/>
    <property type="molecule type" value="Genomic_DNA"/>
</dbReference>
<reference evidence="6" key="1">
    <citation type="submission" date="2013-11" db="EMBL/GenBank/DDBJ databases">
        <title>The Genome Sequence of Phytophthora parasitica CHvinca01.</title>
        <authorList>
            <consortium name="The Broad Institute Genomics Platform"/>
            <person name="Russ C."/>
            <person name="Tyler B."/>
            <person name="Panabieres F."/>
            <person name="Shan W."/>
            <person name="Tripathy S."/>
            <person name="Grunwald N."/>
            <person name="Machado M."/>
            <person name="Johnson C.S."/>
            <person name="Arredondo F."/>
            <person name="Hong C."/>
            <person name="Coffey M."/>
            <person name="Young S.K."/>
            <person name="Zeng Q."/>
            <person name="Gargeya S."/>
            <person name="Fitzgerald M."/>
            <person name="Abouelleil A."/>
            <person name="Alvarado L."/>
            <person name="Chapman S.B."/>
            <person name="Gainer-Dewar J."/>
            <person name="Goldberg J."/>
            <person name="Griggs A."/>
            <person name="Gujja S."/>
            <person name="Hansen M."/>
            <person name="Howarth C."/>
            <person name="Imamovic A."/>
            <person name="Ireland A."/>
            <person name="Larimer J."/>
            <person name="McCowan C."/>
            <person name="Murphy C."/>
            <person name="Pearson M."/>
            <person name="Poon T.W."/>
            <person name="Priest M."/>
            <person name="Roberts A."/>
            <person name="Saif S."/>
            <person name="Shea T."/>
            <person name="Sykes S."/>
            <person name="Wortman J."/>
            <person name="Nusbaum C."/>
            <person name="Birren B."/>
        </authorList>
    </citation>
    <scope>NUCLEOTIDE SEQUENCE [LARGE SCALE GENOMIC DNA]</scope>
    <source>
        <strain evidence="6">CHvinca01</strain>
    </source>
</reference>
<proteinExistence type="predicted"/>
<dbReference type="SMART" id="SM00847">
    <property type="entry name" value="HA2"/>
    <property type="match status" value="1"/>
</dbReference>
<dbReference type="VEuPathDB" id="FungiDB:PPTG_23120"/>
<dbReference type="PROSITE" id="PS51194">
    <property type="entry name" value="HELICASE_CTER"/>
    <property type="match status" value="1"/>
</dbReference>
<name>W2JWS4_PHYNI</name>
<dbReference type="Gene3D" id="3.40.50.1010">
    <property type="entry name" value="5'-nuclease"/>
    <property type="match status" value="1"/>
</dbReference>
<dbReference type="InterPro" id="IPR007502">
    <property type="entry name" value="Helicase-assoc_dom"/>
</dbReference>
<feature type="domain" description="Helicase C-terminal" evidence="5">
    <location>
        <begin position="821"/>
        <end position="992"/>
    </location>
</feature>
<dbReference type="InterPro" id="IPR006086">
    <property type="entry name" value="XPG-I_dom"/>
</dbReference>
<dbReference type="PROSITE" id="PS51192">
    <property type="entry name" value="HELICASE_ATP_BIND_1"/>
    <property type="match status" value="1"/>
</dbReference>
<dbReference type="SMART" id="SM00487">
    <property type="entry name" value="DEXDc"/>
    <property type="match status" value="1"/>
</dbReference>
<evidence type="ECO:0000259" key="5">
    <source>
        <dbReference type="PROSITE" id="PS51194"/>
    </source>
</evidence>
<dbReference type="PANTHER" id="PTHR18934:SF145">
    <property type="entry name" value="ATP-DEPENDENT RNA HELICASE DHX57-RELATED"/>
    <property type="match status" value="1"/>
</dbReference>
<dbReference type="Pfam" id="PF00867">
    <property type="entry name" value="XPG_I"/>
    <property type="match status" value="1"/>
</dbReference>
<evidence type="ECO:0000259" key="4">
    <source>
        <dbReference type="PROSITE" id="PS51192"/>
    </source>
</evidence>
<evidence type="ECO:0000313" key="6">
    <source>
        <dbReference type="EMBL" id="ETL77323.1"/>
    </source>
</evidence>
<dbReference type="InterPro" id="IPR001650">
    <property type="entry name" value="Helicase_C-like"/>
</dbReference>
<evidence type="ECO:0000256" key="2">
    <source>
        <dbReference type="ARBA" id="ARBA00022840"/>
    </source>
</evidence>